<comment type="caution">
    <text evidence="1">The sequence shown here is derived from an EMBL/GenBank/DDBJ whole genome shotgun (WGS) entry which is preliminary data.</text>
</comment>
<protein>
    <submittedName>
        <fullName evidence="1">DUF4338 domain-containing protein</fullName>
    </submittedName>
</protein>
<dbReference type="Pfam" id="PF14236">
    <property type="entry name" value="DruA"/>
    <property type="match status" value="1"/>
</dbReference>
<name>A0A7C4RTT5_9BACT</name>
<reference evidence="1" key="1">
    <citation type="journal article" date="2020" name="mSystems">
        <title>Genome- and Community-Level Interaction Insights into Carbon Utilization and Element Cycling Functions of Hydrothermarchaeota in Hydrothermal Sediment.</title>
        <authorList>
            <person name="Zhou Z."/>
            <person name="Liu Y."/>
            <person name="Xu W."/>
            <person name="Pan J."/>
            <person name="Luo Z.H."/>
            <person name="Li M."/>
        </authorList>
    </citation>
    <scope>NUCLEOTIDE SEQUENCE [LARGE SCALE GENOMIC DNA]</scope>
    <source>
        <strain evidence="1">SpSt-477</strain>
    </source>
</reference>
<gene>
    <name evidence="1" type="ORF">ENS29_14125</name>
</gene>
<dbReference type="InterPro" id="IPR025639">
    <property type="entry name" value="DruA"/>
</dbReference>
<dbReference type="AlphaFoldDB" id="A0A7C4RTT5"/>
<evidence type="ECO:0000313" key="1">
    <source>
        <dbReference type="EMBL" id="HGU33965.1"/>
    </source>
</evidence>
<proteinExistence type="predicted"/>
<organism evidence="1">
    <name type="scientific">Desulfatirhabdium butyrativorans</name>
    <dbReference type="NCBI Taxonomy" id="340467"/>
    <lineage>
        <taxon>Bacteria</taxon>
        <taxon>Pseudomonadati</taxon>
        <taxon>Thermodesulfobacteriota</taxon>
        <taxon>Desulfobacteria</taxon>
        <taxon>Desulfobacterales</taxon>
        <taxon>Desulfatirhabdiaceae</taxon>
        <taxon>Desulfatirhabdium</taxon>
    </lineage>
</organism>
<accession>A0A7C4RTT5</accession>
<dbReference type="EMBL" id="DSUH01000324">
    <property type="protein sequence ID" value="HGU33965.1"/>
    <property type="molecule type" value="Genomic_DNA"/>
</dbReference>
<sequence length="287" mass="33377">MKVPTLIQNRLVTGEDVDFVRELIEQNPSWSRTRLSRELAERWNWRNPNGQLKDIACRSLLRKLDEKGFIRLPAQKGLCLNRFRHMPIRHVEHDTTPISDSLANLQPLQLLDLTSRALKALFAWLLARYHYLSFTQPVGENMSYLVADRYGRPLACLLFGSAAWSCAPRDRYIGWSAAVRQSKLHLLTNNHRFLILPWVEVPCLASHVLAMIARRLSEDWQARYGHPILLLETFVDRRFQGTCYKAANWQLLGRTTGRTRNGTSEPIVPVKDVYVYHLHKQARRMLQ</sequence>